<dbReference type="EMBL" id="QMQV01000087">
    <property type="protein sequence ID" value="RLE48181.1"/>
    <property type="molecule type" value="Genomic_DNA"/>
</dbReference>
<sequence>MSEVVSFKVKKDVKRKMEEYADKVSWGEELRKFVEEKIREVEAAENFKRVLDRLSRAKWSVPKGFSALSVREDRDSN</sequence>
<evidence type="ECO:0000313" key="2">
    <source>
        <dbReference type="Proteomes" id="UP000278475"/>
    </source>
</evidence>
<dbReference type="PANTHER" id="PTHR42244:SF2">
    <property type="entry name" value="ANTITOXIN VAPB3-RELATED"/>
    <property type="match status" value="1"/>
</dbReference>
<dbReference type="PANTHER" id="PTHR42244">
    <property type="entry name" value="ANTITOXIN VAPB3-RELATED"/>
    <property type="match status" value="1"/>
</dbReference>
<organism evidence="1 2">
    <name type="scientific">Thermoproteota archaeon</name>
    <dbReference type="NCBI Taxonomy" id="2056631"/>
    <lineage>
        <taxon>Archaea</taxon>
        <taxon>Thermoproteota</taxon>
    </lineage>
</organism>
<reference evidence="1 2" key="1">
    <citation type="submission" date="2018-06" db="EMBL/GenBank/DDBJ databases">
        <title>Extensive metabolic versatility and redundancy in microbially diverse, dynamic hydrothermal sediments.</title>
        <authorList>
            <person name="Dombrowski N."/>
            <person name="Teske A."/>
            <person name="Baker B.J."/>
        </authorList>
    </citation>
    <scope>NUCLEOTIDE SEQUENCE [LARGE SCALE GENOMIC DNA]</scope>
    <source>
        <strain evidence="1">B66_G16</strain>
    </source>
</reference>
<protein>
    <submittedName>
        <fullName evidence="1">CopG family transcriptional regulator</fullName>
    </submittedName>
</protein>
<dbReference type="Proteomes" id="UP000278475">
    <property type="component" value="Unassembled WGS sequence"/>
</dbReference>
<proteinExistence type="predicted"/>
<comment type="caution">
    <text evidence="1">The sequence shown here is derived from an EMBL/GenBank/DDBJ whole genome shotgun (WGS) entry which is preliminary data.</text>
</comment>
<evidence type="ECO:0000313" key="1">
    <source>
        <dbReference type="EMBL" id="RLE48181.1"/>
    </source>
</evidence>
<name>A0A497EP09_9CREN</name>
<dbReference type="AlphaFoldDB" id="A0A497EP09"/>
<gene>
    <name evidence="1" type="ORF">DRJ31_07705</name>
</gene>
<accession>A0A497EP09</accession>
<dbReference type="InterPro" id="IPR039709">
    <property type="entry name" value="VapB3-like"/>
</dbReference>